<organism evidence="1">
    <name type="scientific">marine metagenome</name>
    <dbReference type="NCBI Taxonomy" id="408172"/>
    <lineage>
        <taxon>unclassified sequences</taxon>
        <taxon>metagenomes</taxon>
        <taxon>ecological metagenomes</taxon>
    </lineage>
</organism>
<dbReference type="EMBL" id="UINC01003489">
    <property type="protein sequence ID" value="SVA06771.1"/>
    <property type="molecule type" value="Genomic_DNA"/>
</dbReference>
<proteinExistence type="predicted"/>
<name>A0A381STY5_9ZZZZ</name>
<protein>
    <submittedName>
        <fullName evidence="1">Uncharacterized protein</fullName>
    </submittedName>
</protein>
<reference evidence="1" key="1">
    <citation type="submission" date="2018-05" db="EMBL/GenBank/DDBJ databases">
        <authorList>
            <person name="Lanie J.A."/>
            <person name="Ng W.-L."/>
            <person name="Kazmierczak K.M."/>
            <person name="Andrzejewski T.M."/>
            <person name="Davidsen T.M."/>
            <person name="Wayne K.J."/>
            <person name="Tettelin H."/>
            <person name="Glass J.I."/>
            <person name="Rusch D."/>
            <person name="Podicherti R."/>
            <person name="Tsui H.-C.T."/>
            <person name="Winkler M.E."/>
        </authorList>
    </citation>
    <scope>NUCLEOTIDE SEQUENCE</scope>
</reference>
<sequence>MSDERDQHYHEFEDWQFDWLLKKSGWKIIRKEKWRNPSIVPGFRPILRSFYKRYYAIEAEKIN</sequence>
<dbReference type="AlphaFoldDB" id="A0A381STY5"/>
<gene>
    <name evidence="1" type="ORF">METZ01_LOCUS59625</name>
</gene>
<accession>A0A381STY5</accession>
<evidence type="ECO:0000313" key="1">
    <source>
        <dbReference type="EMBL" id="SVA06771.1"/>
    </source>
</evidence>
<feature type="non-terminal residue" evidence="1">
    <location>
        <position position="63"/>
    </location>
</feature>